<evidence type="ECO:0000256" key="2">
    <source>
        <dbReference type="ARBA" id="ARBA00023797"/>
    </source>
</evidence>
<organism evidence="4 5">
    <name type="scientific">Actinomycetospora rhizophila</name>
    <dbReference type="NCBI Taxonomy" id="1416876"/>
    <lineage>
        <taxon>Bacteria</taxon>
        <taxon>Bacillati</taxon>
        <taxon>Actinomycetota</taxon>
        <taxon>Actinomycetes</taxon>
        <taxon>Pseudonocardiales</taxon>
        <taxon>Pseudonocardiaceae</taxon>
        <taxon>Actinomycetospora</taxon>
    </lineage>
</organism>
<dbReference type="PANTHER" id="PTHR19384:SF17">
    <property type="entry name" value="NADPH--CYTOCHROME P450 REDUCTASE"/>
    <property type="match status" value="1"/>
</dbReference>
<evidence type="ECO:0000259" key="3">
    <source>
        <dbReference type="Pfam" id="PF00175"/>
    </source>
</evidence>
<keyword evidence="5" id="KW-1185">Reference proteome</keyword>
<dbReference type="Pfam" id="PF00175">
    <property type="entry name" value="NAD_binding_1"/>
    <property type="match status" value="1"/>
</dbReference>
<dbReference type="EMBL" id="JBHSKG010000005">
    <property type="protein sequence ID" value="MFC5139041.1"/>
    <property type="molecule type" value="Genomic_DNA"/>
</dbReference>
<dbReference type="RefSeq" id="WP_378021232.1">
    <property type="nucleotide sequence ID" value="NZ_JBHSKG010000005.1"/>
</dbReference>
<name>A0ABV9ZEU2_9PSEU</name>
<feature type="domain" description="Oxidoreductase FAD/NAD(P)-binding" evidence="3">
    <location>
        <begin position="21"/>
        <end position="131"/>
    </location>
</feature>
<reference evidence="5" key="1">
    <citation type="journal article" date="2019" name="Int. J. Syst. Evol. Microbiol.">
        <title>The Global Catalogue of Microorganisms (GCM) 10K type strain sequencing project: providing services to taxonomists for standard genome sequencing and annotation.</title>
        <authorList>
            <consortium name="The Broad Institute Genomics Platform"/>
            <consortium name="The Broad Institute Genome Sequencing Center for Infectious Disease"/>
            <person name="Wu L."/>
            <person name="Ma J."/>
        </authorList>
    </citation>
    <scope>NUCLEOTIDE SEQUENCE [LARGE SCALE GENOMIC DNA]</scope>
    <source>
        <strain evidence="5">XZYJ18</strain>
    </source>
</reference>
<accession>A0ABV9ZEU2</accession>
<proteinExistence type="predicted"/>
<dbReference type="InterPro" id="IPR001709">
    <property type="entry name" value="Flavoprot_Pyr_Nucl_cyt_Rdtase"/>
</dbReference>
<dbReference type="PRINTS" id="PR00371">
    <property type="entry name" value="FPNCR"/>
</dbReference>
<evidence type="ECO:0000313" key="5">
    <source>
        <dbReference type="Proteomes" id="UP001596175"/>
    </source>
</evidence>
<dbReference type="Gene3D" id="3.40.50.80">
    <property type="entry name" value="Nucleotide-binding domain of ferredoxin-NADP reductase (FNR) module"/>
    <property type="match status" value="1"/>
</dbReference>
<dbReference type="InterPro" id="IPR039261">
    <property type="entry name" value="FNR_nucleotide-bd"/>
</dbReference>
<dbReference type="PANTHER" id="PTHR19384">
    <property type="entry name" value="NITRIC OXIDE SYNTHASE-RELATED"/>
    <property type="match status" value="1"/>
</dbReference>
<comment type="caution">
    <text evidence="4">The sequence shown here is derived from an EMBL/GenBank/DDBJ whole genome shotgun (WGS) entry which is preliminary data.</text>
</comment>
<keyword evidence="1" id="KW-0285">Flavoprotein</keyword>
<dbReference type="SUPFAM" id="SSF52343">
    <property type="entry name" value="Ferredoxin reductase-like, C-terminal NADP-linked domain"/>
    <property type="match status" value="1"/>
</dbReference>
<protein>
    <recommendedName>
        <fullName evidence="2">NADPH--hemoprotein reductase</fullName>
        <ecNumber evidence="2">1.6.2.4</ecNumber>
    </recommendedName>
</protein>
<dbReference type="Proteomes" id="UP001596175">
    <property type="component" value="Unassembled WGS sequence"/>
</dbReference>
<dbReference type="InterPro" id="IPR001433">
    <property type="entry name" value="OxRdtase_FAD/NAD-bd"/>
</dbReference>
<evidence type="ECO:0000313" key="4">
    <source>
        <dbReference type="EMBL" id="MFC5139041.1"/>
    </source>
</evidence>
<sequence>MVRRPTIAFHPPENPHQPMIMIGAGTGMAPFRGFLRDRAALKAHGVPIAESLLVLGCRDPQDDLLYADELAGYEKDDVARLLTACSRVAGFPHRYVQHAIEASADEVWSLLQQDAAIYVCGNASTMAPGVRAALGAVFRAKTGAGEADADAWLAGLRSSGRYLEDIWGETAVV</sequence>
<gene>
    <name evidence="4" type="ORF">ACFPK1_12435</name>
</gene>
<dbReference type="EC" id="1.6.2.4" evidence="2"/>
<evidence type="ECO:0000256" key="1">
    <source>
        <dbReference type="ARBA" id="ARBA00022630"/>
    </source>
</evidence>